<keyword evidence="3" id="KW-1185">Reference proteome</keyword>
<name>A0AAV7GCM4_DENCH</name>
<sequence>MAMRKPNSSWAAPAYMPWARPTGCDFGSGPSVRRSSIMVITPKSERGWPPAAEEAVVVEERRKRRRKGRRKRRGAIEIRGRSGKRGFKVSNTGLPAGYKETRLMLLSDSSQFV</sequence>
<organism evidence="2 3">
    <name type="scientific">Dendrobium chrysotoxum</name>
    <name type="common">Orchid</name>
    <dbReference type="NCBI Taxonomy" id="161865"/>
    <lineage>
        <taxon>Eukaryota</taxon>
        <taxon>Viridiplantae</taxon>
        <taxon>Streptophyta</taxon>
        <taxon>Embryophyta</taxon>
        <taxon>Tracheophyta</taxon>
        <taxon>Spermatophyta</taxon>
        <taxon>Magnoliopsida</taxon>
        <taxon>Liliopsida</taxon>
        <taxon>Asparagales</taxon>
        <taxon>Orchidaceae</taxon>
        <taxon>Epidendroideae</taxon>
        <taxon>Malaxideae</taxon>
        <taxon>Dendrobiinae</taxon>
        <taxon>Dendrobium</taxon>
    </lineage>
</organism>
<proteinExistence type="predicted"/>
<accession>A0AAV7GCM4</accession>
<gene>
    <name evidence="2" type="ORF">IEQ34_017842</name>
</gene>
<evidence type="ECO:0000313" key="2">
    <source>
        <dbReference type="EMBL" id="KAH0453518.1"/>
    </source>
</evidence>
<feature type="compositionally biased region" description="Basic residues" evidence="1">
    <location>
        <begin position="62"/>
        <end position="73"/>
    </location>
</feature>
<dbReference type="Proteomes" id="UP000775213">
    <property type="component" value="Unassembled WGS sequence"/>
</dbReference>
<reference evidence="2 3" key="1">
    <citation type="journal article" date="2021" name="Hortic Res">
        <title>Chromosome-scale assembly of the Dendrobium chrysotoxum genome enhances the understanding of orchid evolution.</title>
        <authorList>
            <person name="Zhang Y."/>
            <person name="Zhang G.Q."/>
            <person name="Zhang D."/>
            <person name="Liu X.D."/>
            <person name="Xu X.Y."/>
            <person name="Sun W.H."/>
            <person name="Yu X."/>
            <person name="Zhu X."/>
            <person name="Wang Z.W."/>
            <person name="Zhao X."/>
            <person name="Zhong W.Y."/>
            <person name="Chen H."/>
            <person name="Yin W.L."/>
            <person name="Huang T."/>
            <person name="Niu S.C."/>
            <person name="Liu Z.J."/>
        </authorList>
    </citation>
    <scope>NUCLEOTIDE SEQUENCE [LARGE SCALE GENOMIC DNA]</scope>
    <source>
        <strain evidence="2">Lindl</strain>
    </source>
</reference>
<protein>
    <submittedName>
        <fullName evidence="2">Uncharacterized protein</fullName>
    </submittedName>
</protein>
<evidence type="ECO:0000256" key="1">
    <source>
        <dbReference type="SAM" id="MobiDB-lite"/>
    </source>
</evidence>
<comment type="caution">
    <text evidence="2">The sequence shown here is derived from an EMBL/GenBank/DDBJ whole genome shotgun (WGS) entry which is preliminary data.</text>
</comment>
<evidence type="ECO:0000313" key="3">
    <source>
        <dbReference type="Proteomes" id="UP000775213"/>
    </source>
</evidence>
<feature type="region of interest" description="Disordered" evidence="1">
    <location>
        <begin position="59"/>
        <end position="93"/>
    </location>
</feature>
<dbReference type="AlphaFoldDB" id="A0AAV7GCM4"/>
<dbReference type="EMBL" id="JAGFBR010000016">
    <property type="protein sequence ID" value="KAH0453518.1"/>
    <property type="molecule type" value="Genomic_DNA"/>
</dbReference>